<dbReference type="InterPro" id="IPR029032">
    <property type="entry name" value="AhpD-like"/>
</dbReference>
<feature type="domain" description="Carboxymuconolactone decarboxylase-like" evidence="1">
    <location>
        <begin position="167"/>
        <end position="249"/>
    </location>
</feature>
<gene>
    <name evidence="2" type="ORF">GCM10025862_29260</name>
</gene>
<evidence type="ECO:0000259" key="1">
    <source>
        <dbReference type="Pfam" id="PF02627"/>
    </source>
</evidence>
<reference evidence="3" key="1">
    <citation type="journal article" date="2019" name="Int. J. Syst. Evol. Microbiol.">
        <title>The Global Catalogue of Microorganisms (GCM) 10K type strain sequencing project: providing services to taxonomists for standard genome sequencing and annotation.</title>
        <authorList>
            <consortium name="The Broad Institute Genomics Platform"/>
            <consortium name="The Broad Institute Genome Sequencing Center for Infectious Disease"/>
            <person name="Wu L."/>
            <person name="Ma J."/>
        </authorList>
    </citation>
    <scope>NUCLEOTIDE SEQUENCE [LARGE SCALE GENOMIC DNA]</scope>
    <source>
        <strain evidence="3">NBRC 105830</strain>
    </source>
</reference>
<dbReference type="RefSeq" id="WP_241441250.1">
    <property type="nucleotide sequence ID" value="NZ_BSUJ01000001.1"/>
</dbReference>
<dbReference type="PANTHER" id="PTHR33570">
    <property type="entry name" value="4-CARBOXYMUCONOLACTONE DECARBOXYLASE FAMILY PROTEIN"/>
    <property type="match status" value="1"/>
</dbReference>
<evidence type="ECO:0000313" key="3">
    <source>
        <dbReference type="Proteomes" id="UP001157109"/>
    </source>
</evidence>
<feature type="domain" description="Carboxymuconolactone decarboxylase-like" evidence="1">
    <location>
        <begin position="30"/>
        <end position="114"/>
    </location>
</feature>
<organism evidence="2 3">
    <name type="scientific">Arsenicicoccus piscis</name>
    <dbReference type="NCBI Taxonomy" id="673954"/>
    <lineage>
        <taxon>Bacteria</taxon>
        <taxon>Bacillati</taxon>
        <taxon>Actinomycetota</taxon>
        <taxon>Actinomycetes</taxon>
        <taxon>Micrococcales</taxon>
        <taxon>Intrasporangiaceae</taxon>
        <taxon>Arsenicicoccus</taxon>
    </lineage>
</organism>
<keyword evidence="3" id="KW-1185">Reference proteome</keyword>
<protein>
    <submittedName>
        <fullName evidence="2">Carboxymuconolactone decarboxylase</fullName>
    </submittedName>
</protein>
<proteinExistence type="predicted"/>
<dbReference type="PANTHER" id="PTHR33570:SF2">
    <property type="entry name" value="CARBOXYMUCONOLACTONE DECARBOXYLASE-LIKE DOMAIN-CONTAINING PROTEIN"/>
    <property type="match status" value="1"/>
</dbReference>
<dbReference type="InterPro" id="IPR003779">
    <property type="entry name" value="CMD-like"/>
</dbReference>
<accession>A0ABQ6HR15</accession>
<dbReference type="Pfam" id="PF02627">
    <property type="entry name" value="CMD"/>
    <property type="match status" value="2"/>
</dbReference>
<comment type="caution">
    <text evidence="2">The sequence shown here is derived from an EMBL/GenBank/DDBJ whole genome shotgun (WGS) entry which is preliminary data.</text>
</comment>
<dbReference type="SUPFAM" id="SSF69118">
    <property type="entry name" value="AhpD-like"/>
    <property type="match status" value="1"/>
</dbReference>
<dbReference type="Proteomes" id="UP001157109">
    <property type="component" value="Unassembled WGS sequence"/>
</dbReference>
<dbReference type="InterPro" id="IPR052512">
    <property type="entry name" value="4CMD/NDH-1_regulator"/>
</dbReference>
<name>A0ABQ6HR15_9MICO</name>
<evidence type="ECO:0000313" key="2">
    <source>
        <dbReference type="EMBL" id="GMA20905.1"/>
    </source>
</evidence>
<dbReference type="Gene3D" id="1.20.1290.10">
    <property type="entry name" value="AhpD-like"/>
    <property type="match status" value="1"/>
</dbReference>
<dbReference type="EMBL" id="BSUJ01000001">
    <property type="protein sequence ID" value="GMA20905.1"/>
    <property type="molecule type" value="Genomic_DNA"/>
</dbReference>
<sequence length="266" mass="28932">MTEPSRLESSEEVYRRLFGERDTTAPHPDPELGRILRTVIFGDVFAIGDLDDQTRELVTVTVLATLQTLPQLKAHCAAALRVGVTPVQLREAVYQLAPIVGFPRTLNAVGVVDEVLTAQGVQLPLPDQGQVDDADRIARGREIQHHLYGDRMAQSLATLPDGYGETTAELLTGLLFGDFYTRSGLDLALRELLVLVSLATLGLEPQLRSHVRGVLRAGNSPERVIAALIQGFPYMGFPCAVNAIRYLAEALAEQQGQDEQQGEPGA</sequence>